<dbReference type="InterPro" id="IPR011704">
    <property type="entry name" value="ATPase_dyneun-rel_AAA"/>
</dbReference>
<dbReference type="Pfam" id="PF07728">
    <property type="entry name" value="AAA_5"/>
    <property type="match status" value="1"/>
</dbReference>
<feature type="region of interest" description="Disordered" evidence="1">
    <location>
        <begin position="494"/>
        <end position="527"/>
    </location>
</feature>
<dbReference type="AlphaFoldDB" id="A0A1M4T5P8"/>
<dbReference type="EMBL" id="FQVG01000003">
    <property type="protein sequence ID" value="SHE39647.1"/>
    <property type="molecule type" value="Genomic_DNA"/>
</dbReference>
<dbReference type="InterPro" id="IPR003593">
    <property type="entry name" value="AAA+_ATPase"/>
</dbReference>
<protein>
    <submittedName>
        <fullName evidence="3">AAA domain (Dynein-related subfamily)</fullName>
    </submittedName>
</protein>
<evidence type="ECO:0000313" key="3">
    <source>
        <dbReference type="EMBL" id="SHE39647.1"/>
    </source>
</evidence>
<dbReference type="CDD" id="cd00009">
    <property type="entry name" value="AAA"/>
    <property type="match status" value="1"/>
</dbReference>
<feature type="compositionally biased region" description="Low complexity" evidence="1">
    <location>
        <begin position="495"/>
        <end position="519"/>
    </location>
</feature>
<dbReference type="RefSeq" id="WP_073247721.1">
    <property type="nucleotide sequence ID" value="NZ_FQVG01000003.1"/>
</dbReference>
<sequence>MEKLYTLKQIGELKDDEEVKKVWENAENKGCKELLESMVNGLGEEIKCSYGENLHLYKKDSKDNSQQEYRICYVRFIKESKIEIGKQLVRGNYLIYGEGKDNDGKEIQDILLKKLLSVLKEKKGIKNLNIDSEIMERKKLEYGINQFDKENIWDLINALRELVGKEPIEKDKGGKNMIDINKGINEIKEEIKSILKHNPQIVLTGAPGTGKTYMAKEICEELLKKQLNKENLTDEEKKKYIYFVQFHPSYDYTDFVEGLRPVKKGNEIGFERRDGIFMELCRQAKENPNKNYYLIIDEINRADLSKVFGELMYCLEYRGEEGRLKTQYNNLMEEDHPFKKGFYVPENVYIIATMNDIDRSVEAFDFALRRRFFWYEIKSNDVMGDVMKSMLGEKLEEELVNKLIESTKELNKAISDKGKDYGLNEHYHLGPAYFGKVNGLLEEEDKTKSIDEKIKIIKDKIWKYRVEPILREYVRGYDNVDKFIKDLKDVFEKANSGNSDNSGNNSSSDTNRNDNSSNTEGSNDKGE</sequence>
<dbReference type="InterPro" id="IPR052934">
    <property type="entry name" value="Methyl-DNA_Rec/Restrict_Enz"/>
</dbReference>
<evidence type="ECO:0000313" key="4">
    <source>
        <dbReference type="Proteomes" id="UP000184423"/>
    </source>
</evidence>
<dbReference type="SMART" id="SM00382">
    <property type="entry name" value="AAA"/>
    <property type="match status" value="1"/>
</dbReference>
<name>A0A1M4T5P8_9CLOT</name>
<evidence type="ECO:0000259" key="2">
    <source>
        <dbReference type="SMART" id="SM00382"/>
    </source>
</evidence>
<feature type="domain" description="AAA+ ATPase" evidence="2">
    <location>
        <begin position="197"/>
        <end position="378"/>
    </location>
</feature>
<dbReference type="PANTHER" id="PTHR37291">
    <property type="entry name" value="5-METHYLCYTOSINE-SPECIFIC RESTRICTION ENZYME B"/>
    <property type="match status" value="1"/>
</dbReference>
<dbReference type="SUPFAM" id="SSF52540">
    <property type="entry name" value="P-loop containing nucleoside triphosphate hydrolases"/>
    <property type="match status" value="1"/>
</dbReference>
<dbReference type="InterPro" id="IPR027417">
    <property type="entry name" value="P-loop_NTPase"/>
</dbReference>
<dbReference type="GO" id="GO:0016887">
    <property type="term" value="F:ATP hydrolysis activity"/>
    <property type="evidence" value="ECO:0007669"/>
    <property type="project" value="InterPro"/>
</dbReference>
<dbReference type="GO" id="GO:0005524">
    <property type="term" value="F:ATP binding"/>
    <property type="evidence" value="ECO:0007669"/>
    <property type="project" value="InterPro"/>
</dbReference>
<proteinExistence type="predicted"/>
<accession>A0A1M4T5P8</accession>
<reference evidence="4" key="1">
    <citation type="submission" date="2016-11" db="EMBL/GenBank/DDBJ databases">
        <authorList>
            <person name="Varghese N."/>
            <person name="Submissions S."/>
        </authorList>
    </citation>
    <scope>NUCLEOTIDE SEQUENCE [LARGE SCALE GENOMIC DNA]</scope>
    <source>
        <strain evidence="4">DSM 10124</strain>
    </source>
</reference>
<evidence type="ECO:0000256" key="1">
    <source>
        <dbReference type="SAM" id="MobiDB-lite"/>
    </source>
</evidence>
<keyword evidence="4" id="KW-1185">Reference proteome</keyword>
<dbReference type="PANTHER" id="PTHR37291:SF1">
    <property type="entry name" value="TYPE IV METHYL-DIRECTED RESTRICTION ENZYME ECOKMCRB SUBUNIT"/>
    <property type="match status" value="1"/>
</dbReference>
<dbReference type="Proteomes" id="UP000184423">
    <property type="component" value="Unassembled WGS sequence"/>
</dbReference>
<dbReference type="Gene3D" id="3.40.50.300">
    <property type="entry name" value="P-loop containing nucleotide triphosphate hydrolases"/>
    <property type="match status" value="1"/>
</dbReference>
<organism evidence="3 4">
    <name type="scientific">Caloramator proteoclasticus DSM 10124</name>
    <dbReference type="NCBI Taxonomy" id="1121262"/>
    <lineage>
        <taxon>Bacteria</taxon>
        <taxon>Bacillati</taxon>
        <taxon>Bacillota</taxon>
        <taxon>Clostridia</taxon>
        <taxon>Eubacteriales</taxon>
        <taxon>Clostridiaceae</taxon>
        <taxon>Caloramator</taxon>
    </lineage>
</organism>
<gene>
    <name evidence="3" type="ORF">SAMN02746091_00319</name>
</gene>